<keyword evidence="1" id="KW-0812">Transmembrane</keyword>
<gene>
    <name evidence="2" type="ORF">B9Z19DRAFT_1094937</name>
</gene>
<feature type="transmembrane region" description="Helical" evidence="1">
    <location>
        <begin position="129"/>
        <end position="152"/>
    </location>
</feature>
<protein>
    <submittedName>
        <fullName evidence="2">Uncharacterized protein</fullName>
    </submittedName>
</protein>
<feature type="transmembrane region" description="Helical" evidence="1">
    <location>
        <begin position="92"/>
        <end position="108"/>
    </location>
</feature>
<dbReference type="Proteomes" id="UP000244722">
    <property type="component" value="Unassembled WGS sequence"/>
</dbReference>
<evidence type="ECO:0000313" key="2">
    <source>
        <dbReference type="EMBL" id="PUU73525.1"/>
    </source>
</evidence>
<sequence>MQSGFDRIKDDLGGVRQEIRDFSQRSDRGFHKTNRWMLVLISAFILKGDTAPSSMKKKTRSSRHLPTSMSTITNTFLFFVFLVFFSHLMGRAGGYYFPFFFSFAQLVFRRQSSQGKSRRRACGEPKSELLFFLFIFHFHLCCSLSCGAAFLIENLFDTRDRGKVL</sequence>
<keyword evidence="1" id="KW-1133">Transmembrane helix</keyword>
<evidence type="ECO:0000256" key="1">
    <source>
        <dbReference type="SAM" id="Phobius"/>
    </source>
</evidence>
<feature type="transmembrane region" description="Helical" evidence="1">
    <location>
        <begin position="65"/>
        <end position="86"/>
    </location>
</feature>
<evidence type="ECO:0000313" key="3">
    <source>
        <dbReference type="Proteomes" id="UP000244722"/>
    </source>
</evidence>
<keyword evidence="1" id="KW-0472">Membrane</keyword>
<accession>A0A2T6ZDF3</accession>
<organism evidence="2 3">
    <name type="scientific">Tuber borchii</name>
    <name type="common">White truffle</name>
    <dbReference type="NCBI Taxonomy" id="42251"/>
    <lineage>
        <taxon>Eukaryota</taxon>
        <taxon>Fungi</taxon>
        <taxon>Dikarya</taxon>
        <taxon>Ascomycota</taxon>
        <taxon>Pezizomycotina</taxon>
        <taxon>Pezizomycetes</taxon>
        <taxon>Pezizales</taxon>
        <taxon>Tuberaceae</taxon>
        <taxon>Tuber</taxon>
    </lineage>
</organism>
<name>A0A2T6ZDF3_TUBBO</name>
<dbReference type="AlphaFoldDB" id="A0A2T6ZDF3"/>
<keyword evidence="3" id="KW-1185">Reference proteome</keyword>
<comment type="caution">
    <text evidence="2">The sequence shown here is derived from an EMBL/GenBank/DDBJ whole genome shotgun (WGS) entry which is preliminary data.</text>
</comment>
<proteinExistence type="predicted"/>
<dbReference type="EMBL" id="NESQ01000370">
    <property type="protein sequence ID" value="PUU73525.1"/>
    <property type="molecule type" value="Genomic_DNA"/>
</dbReference>
<reference evidence="2 3" key="1">
    <citation type="submission" date="2017-04" db="EMBL/GenBank/DDBJ databases">
        <title>Draft genome sequence of Tuber borchii Vittad., a whitish edible truffle.</title>
        <authorList>
            <consortium name="DOE Joint Genome Institute"/>
            <person name="Murat C."/>
            <person name="Kuo A."/>
            <person name="Barry K.W."/>
            <person name="Clum A."/>
            <person name="Dockter R.B."/>
            <person name="Fauchery L."/>
            <person name="Iotti M."/>
            <person name="Kohler A."/>
            <person name="Labutti K."/>
            <person name="Lindquist E.A."/>
            <person name="Lipzen A."/>
            <person name="Ohm R.A."/>
            <person name="Wang M."/>
            <person name="Grigoriev I.V."/>
            <person name="Zambonelli A."/>
            <person name="Martin F.M."/>
        </authorList>
    </citation>
    <scope>NUCLEOTIDE SEQUENCE [LARGE SCALE GENOMIC DNA]</scope>
    <source>
        <strain evidence="2 3">Tbo3840</strain>
    </source>
</reference>